<dbReference type="GO" id="GO:0016020">
    <property type="term" value="C:membrane"/>
    <property type="evidence" value="ECO:0007669"/>
    <property type="project" value="UniProtKB-SubCell"/>
</dbReference>
<dbReference type="InterPro" id="IPR003594">
    <property type="entry name" value="HATPase_dom"/>
</dbReference>
<evidence type="ECO:0000256" key="7">
    <source>
        <dbReference type="ARBA" id="ARBA00023012"/>
    </source>
</evidence>
<proteinExistence type="predicted"/>
<name>A0A9D2BZ74_9FIRM</name>
<keyword evidence="8 9" id="KW-0472">Membrane</keyword>
<dbReference type="CDD" id="cd00075">
    <property type="entry name" value="HATPase"/>
    <property type="match status" value="1"/>
</dbReference>
<evidence type="ECO:0000256" key="6">
    <source>
        <dbReference type="ARBA" id="ARBA00022777"/>
    </source>
</evidence>
<feature type="domain" description="HAMP" evidence="11">
    <location>
        <begin position="215"/>
        <end position="267"/>
    </location>
</feature>
<dbReference type="Proteomes" id="UP000823915">
    <property type="component" value="Unassembled WGS sequence"/>
</dbReference>
<comment type="catalytic activity">
    <reaction evidence="1">
        <text>ATP + protein L-histidine = ADP + protein N-phospho-L-histidine.</text>
        <dbReference type="EC" id="2.7.13.3"/>
    </reaction>
</comment>
<dbReference type="SMART" id="SM00388">
    <property type="entry name" value="HisKA"/>
    <property type="match status" value="1"/>
</dbReference>
<dbReference type="InterPro" id="IPR050736">
    <property type="entry name" value="Sensor_HK_Regulatory"/>
</dbReference>
<keyword evidence="4" id="KW-0597">Phosphoprotein</keyword>
<dbReference type="PROSITE" id="PS50885">
    <property type="entry name" value="HAMP"/>
    <property type="match status" value="1"/>
</dbReference>
<dbReference type="Gene3D" id="6.10.340.10">
    <property type="match status" value="1"/>
</dbReference>
<comment type="subcellular location">
    <subcellularLocation>
        <location evidence="2">Membrane</location>
    </subcellularLocation>
</comment>
<dbReference type="Gene3D" id="1.10.287.130">
    <property type="match status" value="1"/>
</dbReference>
<keyword evidence="5" id="KW-0808">Transferase</keyword>
<evidence type="ECO:0000256" key="5">
    <source>
        <dbReference type="ARBA" id="ARBA00022679"/>
    </source>
</evidence>
<dbReference type="AlphaFoldDB" id="A0A9D2BZ74"/>
<dbReference type="InterPro" id="IPR005467">
    <property type="entry name" value="His_kinase_dom"/>
</dbReference>
<organism evidence="12 13">
    <name type="scientific">Candidatus Acutalibacter pullistercoris</name>
    <dbReference type="NCBI Taxonomy" id="2838418"/>
    <lineage>
        <taxon>Bacteria</taxon>
        <taxon>Bacillati</taxon>
        <taxon>Bacillota</taxon>
        <taxon>Clostridia</taxon>
        <taxon>Eubacteriales</taxon>
        <taxon>Acutalibacteraceae</taxon>
        <taxon>Acutalibacter</taxon>
    </lineage>
</organism>
<dbReference type="InterPro" id="IPR036097">
    <property type="entry name" value="HisK_dim/P_sf"/>
</dbReference>
<dbReference type="EC" id="2.7.13.3" evidence="3"/>
<dbReference type="Pfam" id="PF00512">
    <property type="entry name" value="HisKA"/>
    <property type="match status" value="1"/>
</dbReference>
<dbReference type="SUPFAM" id="SSF55874">
    <property type="entry name" value="ATPase domain of HSP90 chaperone/DNA topoisomerase II/histidine kinase"/>
    <property type="match status" value="1"/>
</dbReference>
<evidence type="ECO:0000259" key="10">
    <source>
        <dbReference type="PROSITE" id="PS50109"/>
    </source>
</evidence>
<dbReference type="CDD" id="cd00082">
    <property type="entry name" value="HisKA"/>
    <property type="match status" value="1"/>
</dbReference>
<evidence type="ECO:0000256" key="9">
    <source>
        <dbReference type="SAM" id="Phobius"/>
    </source>
</evidence>
<dbReference type="PROSITE" id="PS50109">
    <property type="entry name" value="HIS_KIN"/>
    <property type="match status" value="1"/>
</dbReference>
<dbReference type="Pfam" id="PF02518">
    <property type="entry name" value="HATPase_c"/>
    <property type="match status" value="1"/>
</dbReference>
<dbReference type="Pfam" id="PF00672">
    <property type="entry name" value="HAMP"/>
    <property type="match status" value="1"/>
</dbReference>
<evidence type="ECO:0000259" key="11">
    <source>
        <dbReference type="PROSITE" id="PS50885"/>
    </source>
</evidence>
<dbReference type="PANTHER" id="PTHR43711">
    <property type="entry name" value="TWO-COMPONENT HISTIDINE KINASE"/>
    <property type="match status" value="1"/>
</dbReference>
<dbReference type="EMBL" id="DXDU01000018">
    <property type="protein sequence ID" value="HIY25823.1"/>
    <property type="molecule type" value="Genomic_DNA"/>
</dbReference>
<keyword evidence="6 12" id="KW-0418">Kinase</keyword>
<dbReference type="InterPro" id="IPR036890">
    <property type="entry name" value="HATPase_C_sf"/>
</dbReference>
<keyword evidence="7" id="KW-0902">Two-component regulatory system</keyword>
<dbReference type="SUPFAM" id="SSF158472">
    <property type="entry name" value="HAMP domain-like"/>
    <property type="match status" value="1"/>
</dbReference>
<sequence>MAPPVFHPKGERPPRRPLGIYLQILLGFGGFTLVTVVLLWVFQIALLGPFYQLIKTDQVENTAESVLRQLDQPQEELSQAVEDLCYDTQISILVSDENGRLLAGSFASEKQSPLRAALSQGGLSSQVMLSQLYNDVNLQGGRLEETFPLGQGDSSPQVMLYGRIQRNSSGQARMVLMESEITPVGSTVETLKVQLLCLTGVMVVLGLLLALFIARRIARPIAAINQAAKQLGQGNYAISLEESGTREVTELAQTLNYAAGELSKVDEMRRELLANVSHDLRTPLTMIKGYSEVMRDLPGENTPENVQIIIDETERLTSLVNDLLDLSRLEAGAVPLKKSRFNLTESIRRALTRYEKLADYSFPFYADRDVFVTADQLRISQVVCNLVNNAITYTGSDKTVTLRQTVNDGMVRVSVTDTGEGIPPEKLRDIWERYYKVDKDHKRAQMGTGLGLSIVKNVMDLHGGRCGVESQLGTGSTFWFELPLTGE</sequence>
<dbReference type="InterPro" id="IPR004358">
    <property type="entry name" value="Sig_transdc_His_kin-like_C"/>
</dbReference>
<comment type="caution">
    <text evidence="12">The sequence shown here is derived from an EMBL/GenBank/DDBJ whole genome shotgun (WGS) entry which is preliminary data.</text>
</comment>
<evidence type="ECO:0000256" key="1">
    <source>
        <dbReference type="ARBA" id="ARBA00000085"/>
    </source>
</evidence>
<accession>A0A9D2BZ74</accession>
<reference evidence="12" key="1">
    <citation type="journal article" date="2021" name="PeerJ">
        <title>Extensive microbial diversity within the chicken gut microbiome revealed by metagenomics and culture.</title>
        <authorList>
            <person name="Gilroy R."/>
            <person name="Ravi A."/>
            <person name="Getino M."/>
            <person name="Pursley I."/>
            <person name="Horton D.L."/>
            <person name="Alikhan N.F."/>
            <person name="Baker D."/>
            <person name="Gharbi K."/>
            <person name="Hall N."/>
            <person name="Watson M."/>
            <person name="Adriaenssens E.M."/>
            <person name="Foster-Nyarko E."/>
            <person name="Jarju S."/>
            <person name="Secka A."/>
            <person name="Antonio M."/>
            <person name="Oren A."/>
            <person name="Chaudhuri R.R."/>
            <person name="La Ragione R."/>
            <person name="Hildebrand F."/>
            <person name="Pallen M.J."/>
        </authorList>
    </citation>
    <scope>NUCLEOTIDE SEQUENCE</scope>
    <source>
        <strain evidence="12">1282</strain>
    </source>
</reference>
<feature type="transmembrane region" description="Helical" evidence="9">
    <location>
        <begin position="20"/>
        <end position="42"/>
    </location>
</feature>
<feature type="domain" description="Histidine kinase" evidence="10">
    <location>
        <begin position="275"/>
        <end position="486"/>
    </location>
</feature>
<dbReference type="SUPFAM" id="SSF47384">
    <property type="entry name" value="Homodimeric domain of signal transducing histidine kinase"/>
    <property type="match status" value="1"/>
</dbReference>
<dbReference type="InterPro" id="IPR003660">
    <property type="entry name" value="HAMP_dom"/>
</dbReference>
<dbReference type="FunFam" id="1.10.287.130:FF:000001">
    <property type="entry name" value="Two-component sensor histidine kinase"/>
    <property type="match status" value="1"/>
</dbReference>
<gene>
    <name evidence="12" type="ORF">H9838_01450</name>
</gene>
<evidence type="ECO:0000313" key="13">
    <source>
        <dbReference type="Proteomes" id="UP000823915"/>
    </source>
</evidence>
<reference evidence="12" key="2">
    <citation type="submission" date="2021-04" db="EMBL/GenBank/DDBJ databases">
        <authorList>
            <person name="Gilroy R."/>
        </authorList>
    </citation>
    <scope>NUCLEOTIDE SEQUENCE</scope>
    <source>
        <strain evidence="12">1282</strain>
    </source>
</reference>
<dbReference type="CDD" id="cd06225">
    <property type="entry name" value="HAMP"/>
    <property type="match status" value="1"/>
</dbReference>
<dbReference type="InterPro" id="IPR003661">
    <property type="entry name" value="HisK_dim/P_dom"/>
</dbReference>
<evidence type="ECO:0000256" key="8">
    <source>
        <dbReference type="ARBA" id="ARBA00023136"/>
    </source>
</evidence>
<dbReference type="PANTHER" id="PTHR43711:SF31">
    <property type="entry name" value="HISTIDINE KINASE"/>
    <property type="match status" value="1"/>
</dbReference>
<evidence type="ECO:0000313" key="12">
    <source>
        <dbReference type="EMBL" id="HIY25823.1"/>
    </source>
</evidence>
<evidence type="ECO:0000256" key="3">
    <source>
        <dbReference type="ARBA" id="ARBA00012438"/>
    </source>
</evidence>
<evidence type="ECO:0000256" key="4">
    <source>
        <dbReference type="ARBA" id="ARBA00022553"/>
    </source>
</evidence>
<dbReference type="PRINTS" id="PR00344">
    <property type="entry name" value="BCTRLSENSOR"/>
</dbReference>
<feature type="transmembrane region" description="Helical" evidence="9">
    <location>
        <begin position="195"/>
        <end position="214"/>
    </location>
</feature>
<dbReference type="FunFam" id="3.30.565.10:FF:000006">
    <property type="entry name" value="Sensor histidine kinase WalK"/>
    <property type="match status" value="1"/>
</dbReference>
<dbReference type="SMART" id="SM00304">
    <property type="entry name" value="HAMP"/>
    <property type="match status" value="1"/>
</dbReference>
<keyword evidence="9" id="KW-1133">Transmembrane helix</keyword>
<evidence type="ECO:0000256" key="2">
    <source>
        <dbReference type="ARBA" id="ARBA00004370"/>
    </source>
</evidence>
<dbReference type="GO" id="GO:0000155">
    <property type="term" value="F:phosphorelay sensor kinase activity"/>
    <property type="evidence" value="ECO:0007669"/>
    <property type="project" value="InterPro"/>
</dbReference>
<dbReference type="SMART" id="SM00387">
    <property type="entry name" value="HATPase_c"/>
    <property type="match status" value="1"/>
</dbReference>
<dbReference type="Gene3D" id="3.30.565.10">
    <property type="entry name" value="Histidine kinase-like ATPase, C-terminal domain"/>
    <property type="match status" value="1"/>
</dbReference>
<protein>
    <recommendedName>
        <fullName evidence="3">histidine kinase</fullName>
        <ecNumber evidence="3">2.7.13.3</ecNumber>
    </recommendedName>
</protein>
<keyword evidence="9" id="KW-0812">Transmembrane</keyword>